<accession>K8ER57</accession>
<dbReference type="eggNOG" id="ENOG502QS7X">
    <property type="taxonomic scope" value="Eukaryota"/>
</dbReference>
<feature type="compositionally biased region" description="Low complexity" evidence="1">
    <location>
        <begin position="9"/>
        <end position="21"/>
    </location>
</feature>
<proteinExistence type="predicted"/>
<evidence type="ECO:0000313" key="3">
    <source>
        <dbReference type="EMBL" id="CCO14885.1"/>
    </source>
</evidence>
<dbReference type="KEGG" id="bpg:Bathy02g00670"/>
<dbReference type="OrthoDB" id="2013972at2759"/>
<dbReference type="PANTHER" id="PTHR43036">
    <property type="entry name" value="OSJNBB0011N17.9 PROTEIN"/>
    <property type="match status" value="1"/>
</dbReference>
<evidence type="ECO:0000256" key="1">
    <source>
        <dbReference type="SAM" id="MobiDB-lite"/>
    </source>
</evidence>
<dbReference type="EMBL" id="FO082277">
    <property type="protein sequence ID" value="CCO14885.1"/>
    <property type="molecule type" value="Genomic_DNA"/>
</dbReference>
<protein>
    <recommendedName>
        <fullName evidence="2">Methyltransferase type 11 domain-containing protein</fullName>
    </recommendedName>
</protein>
<dbReference type="RefSeq" id="XP_007514645.1">
    <property type="nucleotide sequence ID" value="XM_007514583.1"/>
</dbReference>
<dbReference type="Gene3D" id="3.40.50.150">
    <property type="entry name" value="Vaccinia Virus protein VP39"/>
    <property type="match status" value="1"/>
</dbReference>
<dbReference type="GeneID" id="19017181"/>
<dbReference type="CDD" id="cd02440">
    <property type="entry name" value="AdoMet_MTases"/>
    <property type="match status" value="1"/>
</dbReference>
<reference evidence="3 4" key="1">
    <citation type="submission" date="2011-10" db="EMBL/GenBank/DDBJ databases">
        <authorList>
            <person name="Genoscope - CEA"/>
        </authorList>
    </citation>
    <scope>NUCLEOTIDE SEQUENCE [LARGE SCALE GENOMIC DNA]</scope>
    <source>
        <strain evidence="3 4">RCC 1105</strain>
    </source>
</reference>
<dbReference type="PANTHER" id="PTHR43036:SF1">
    <property type="entry name" value="S-ADENOSYL-L-METHIONINE-DEPENDENT METHYLTRANSFERASES SUPERFAMILY PROTEIN"/>
    <property type="match status" value="1"/>
</dbReference>
<keyword evidence="4" id="KW-1185">Reference proteome</keyword>
<dbReference type="GO" id="GO:0008757">
    <property type="term" value="F:S-adenosylmethionine-dependent methyltransferase activity"/>
    <property type="evidence" value="ECO:0007669"/>
    <property type="project" value="InterPro"/>
</dbReference>
<dbReference type="Proteomes" id="UP000198341">
    <property type="component" value="Chromosome 2"/>
</dbReference>
<dbReference type="AlphaFoldDB" id="K8ER57"/>
<dbReference type="SUPFAM" id="SSF53335">
    <property type="entry name" value="S-adenosyl-L-methionine-dependent methyltransferases"/>
    <property type="match status" value="1"/>
</dbReference>
<evidence type="ECO:0000313" key="4">
    <source>
        <dbReference type="Proteomes" id="UP000198341"/>
    </source>
</evidence>
<dbReference type="InterPro" id="IPR029063">
    <property type="entry name" value="SAM-dependent_MTases_sf"/>
</dbReference>
<name>K8ER57_9CHLO</name>
<sequence length="295" mass="32967">MSRLVRAASTSHTTTTTTNKNISNKTTKINIDRRKVLGLFGVGLSSISSSPNNNNNKIAFAAKASSGEQQKNAISQVLKDPQWPPIYPFTTKDMGRYDESADSFFYEQPRLVKHIDDQAIDALTKYYSEVFKTVEKPKVLDICSSWISHYPSDVEFSRCAGTGMNEDELLKNPRFTEKPTVVDLNETPKLPYDDNSFDFVTNAVSVDYLTKPLEVMQEVRRVLKPGGRAIMSFSNRCFPTKAVSIWTATGDLDHIWIVGAYYHFANGFDPPEGIDISPNPGRSDPMYVVTAVKSV</sequence>
<feature type="region of interest" description="Disordered" evidence="1">
    <location>
        <begin position="1"/>
        <end position="21"/>
    </location>
</feature>
<organism evidence="3 4">
    <name type="scientific">Bathycoccus prasinos</name>
    <dbReference type="NCBI Taxonomy" id="41875"/>
    <lineage>
        <taxon>Eukaryota</taxon>
        <taxon>Viridiplantae</taxon>
        <taxon>Chlorophyta</taxon>
        <taxon>Mamiellophyceae</taxon>
        <taxon>Mamiellales</taxon>
        <taxon>Bathycoccaceae</taxon>
        <taxon>Bathycoccus</taxon>
    </lineage>
</organism>
<dbReference type="Pfam" id="PF08241">
    <property type="entry name" value="Methyltransf_11"/>
    <property type="match status" value="1"/>
</dbReference>
<feature type="domain" description="Methyltransferase type 11" evidence="2">
    <location>
        <begin position="187"/>
        <end position="230"/>
    </location>
</feature>
<evidence type="ECO:0000259" key="2">
    <source>
        <dbReference type="Pfam" id="PF08241"/>
    </source>
</evidence>
<gene>
    <name evidence="3" type="ORF">Bathy02g00670</name>
</gene>
<dbReference type="InterPro" id="IPR013216">
    <property type="entry name" value="Methyltransf_11"/>
</dbReference>